<accession>A0ABR9JM21</accession>
<dbReference type="Proteomes" id="UP000627838">
    <property type="component" value="Unassembled WGS sequence"/>
</dbReference>
<dbReference type="SUPFAM" id="SSF52540">
    <property type="entry name" value="P-loop containing nucleoside triphosphate hydrolases"/>
    <property type="match status" value="1"/>
</dbReference>
<protein>
    <submittedName>
        <fullName evidence="1">Guanylate kinase</fullName>
        <ecNumber evidence="1">2.7.4.8</ecNumber>
    </submittedName>
</protein>
<dbReference type="EMBL" id="JADBDZ010000001">
    <property type="protein sequence ID" value="MBE1531604.1"/>
    <property type="molecule type" value="Genomic_DNA"/>
</dbReference>
<keyword evidence="1" id="KW-0808">Transferase</keyword>
<gene>
    <name evidence="1" type="ORF">H4W34_001437</name>
</gene>
<dbReference type="InterPro" id="IPR027417">
    <property type="entry name" value="P-loop_NTPase"/>
</dbReference>
<proteinExistence type="predicted"/>
<comment type="caution">
    <text evidence="1">The sequence shown here is derived from an EMBL/GenBank/DDBJ whole genome shotgun (WGS) entry which is preliminary data.</text>
</comment>
<reference evidence="1 2" key="1">
    <citation type="submission" date="2020-10" db="EMBL/GenBank/DDBJ databases">
        <title>Sequencing the genomes of 1000 actinobacteria strains.</title>
        <authorList>
            <person name="Klenk H.-P."/>
        </authorList>
    </citation>
    <scope>NUCLEOTIDE SEQUENCE [LARGE SCALE GENOMIC DNA]</scope>
    <source>
        <strain evidence="1 2">DSM 46744</strain>
    </source>
</reference>
<name>A0ABR9JM21_9ACTN</name>
<keyword evidence="2" id="KW-1185">Reference proteome</keyword>
<dbReference type="EC" id="2.7.4.8" evidence="1"/>
<dbReference type="GO" id="GO:0004385">
    <property type="term" value="F:GMP kinase activity"/>
    <property type="evidence" value="ECO:0007669"/>
    <property type="project" value="UniProtKB-EC"/>
</dbReference>
<organism evidence="1 2">
    <name type="scientific">Actinomadura algeriensis</name>
    <dbReference type="NCBI Taxonomy" id="1679523"/>
    <lineage>
        <taxon>Bacteria</taxon>
        <taxon>Bacillati</taxon>
        <taxon>Actinomycetota</taxon>
        <taxon>Actinomycetes</taxon>
        <taxon>Streptosporangiales</taxon>
        <taxon>Thermomonosporaceae</taxon>
        <taxon>Actinomadura</taxon>
    </lineage>
</organism>
<dbReference type="RefSeq" id="WP_192758433.1">
    <property type="nucleotide sequence ID" value="NZ_JADBDZ010000001.1"/>
</dbReference>
<evidence type="ECO:0000313" key="1">
    <source>
        <dbReference type="EMBL" id="MBE1531604.1"/>
    </source>
</evidence>
<dbReference type="Gene3D" id="3.40.50.300">
    <property type="entry name" value="P-loop containing nucleotide triphosphate hydrolases"/>
    <property type="match status" value="1"/>
</dbReference>
<sequence>MRRGVILCGPSAVGKATVAGELFGLDGRFVRVPEVAPGELDELRAAGRIAVEIRWGDEVFAVDRRDMDAVGDAGRVPIARVVDVVDLQRLKYAVPFFGWTSVLLWAPREVCGLRAQRRGDADAMGVLRMWDETRRGLLALEDPVFNLVVHTDRVDPGEAARRVVEAVDAGPAQTVSVVGDVG</sequence>
<keyword evidence="1" id="KW-0418">Kinase</keyword>
<evidence type="ECO:0000313" key="2">
    <source>
        <dbReference type="Proteomes" id="UP000627838"/>
    </source>
</evidence>